<comment type="caution">
    <text evidence="1">The sequence shown here is derived from an EMBL/GenBank/DDBJ whole genome shotgun (WGS) entry which is preliminary data.</text>
</comment>
<dbReference type="EMBL" id="JAVHJL010000001">
    <property type="protein sequence ID" value="KAK6512284.1"/>
    <property type="molecule type" value="Genomic_DNA"/>
</dbReference>
<reference evidence="1 2" key="1">
    <citation type="submission" date="2023-08" db="EMBL/GenBank/DDBJ databases">
        <authorList>
            <person name="Palmer J.M."/>
        </authorList>
    </citation>
    <scope>NUCLEOTIDE SEQUENCE [LARGE SCALE GENOMIC DNA]</scope>
    <source>
        <strain evidence="1 2">TWF481</strain>
    </source>
</reference>
<evidence type="ECO:0000313" key="2">
    <source>
        <dbReference type="Proteomes" id="UP001370758"/>
    </source>
</evidence>
<evidence type="ECO:0000313" key="1">
    <source>
        <dbReference type="EMBL" id="KAK6512284.1"/>
    </source>
</evidence>
<keyword evidence="2" id="KW-1185">Reference proteome</keyword>
<proteinExistence type="predicted"/>
<sequence>MDSHNGSGELVEQYLWIRYIPSKRWLEDEIRNIFPNQDFIVKEALTDDYYDRWVLHIPRLLTSGEIHAIQKNVDKALS</sequence>
<name>A0AAV9WQM7_9PEZI</name>
<accession>A0AAV9WQM7</accession>
<dbReference type="AlphaFoldDB" id="A0AAV9WQM7"/>
<dbReference type="Proteomes" id="UP001370758">
    <property type="component" value="Unassembled WGS sequence"/>
</dbReference>
<protein>
    <submittedName>
        <fullName evidence="1">Uncharacterized protein</fullName>
    </submittedName>
</protein>
<organism evidence="1 2">
    <name type="scientific">Arthrobotrys musiformis</name>
    <dbReference type="NCBI Taxonomy" id="47236"/>
    <lineage>
        <taxon>Eukaryota</taxon>
        <taxon>Fungi</taxon>
        <taxon>Dikarya</taxon>
        <taxon>Ascomycota</taxon>
        <taxon>Pezizomycotina</taxon>
        <taxon>Orbiliomycetes</taxon>
        <taxon>Orbiliales</taxon>
        <taxon>Orbiliaceae</taxon>
        <taxon>Arthrobotrys</taxon>
    </lineage>
</organism>
<gene>
    <name evidence="1" type="ORF">TWF481_001174</name>
</gene>